<dbReference type="Pfam" id="PF24883">
    <property type="entry name" value="NPHP3_N"/>
    <property type="match status" value="1"/>
</dbReference>
<evidence type="ECO:0000259" key="4">
    <source>
        <dbReference type="PROSITE" id="PS50837"/>
    </source>
</evidence>
<feature type="repeat" description="WD" evidence="3">
    <location>
        <begin position="1363"/>
        <end position="1397"/>
    </location>
</feature>
<dbReference type="PROSITE" id="PS50837">
    <property type="entry name" value="NACHT"/>
    <property type="match status" value="1"/>
</dbReference>
<sequence length="1529" mass="170847">MRLESSELYTIGWITALHIERAAATAFLDDVHESPERFQQNASDQNSYTWGRMGKHNIVIVSLPEGADGTAAAATTTSKLLSSLPQIRIGLLVGIGGGVAQPHKGQDIRLGDIVVGKPEGKYGGVVQYDHGKALRGPAWQRSRCKDCDQSQEIKRVEREDADPRIHYGLIASGNTVVKDAVFRDEISEVIGQGCMCFEMEAAGLMDSFPCLVIRGICDYADSHKNDRWQRYAAATAAAFAKELLGYVPTAQLNATQRAIELLSSIDSSVKNIESCSRQTNENVKMALDDVHERNQKQLLDRLPVVEDAAFDSHAEEHNRTCLKDTRVDVLQDIATWAVSSGTQQIFWLCGMAGTGKSTISRTIARSFAKQGILGASFFFKRGEGDRGNSSKVITTIAAQVAEKYPAISPLVAKALENDSRIVHKALREQFQELILKPLQTNSQHVRKNSDPIVIVIDALDECDSADDIELLIFLFSRTEGLQSVRLKTFVTSRPELSTRQTFSQMSGKYNDLVLHTIPQPVVETDISLFLHHEIKEIRDKYNASVSNHRCLATDWPGQSTIRTLIKMAVPLFIFAATICRFLNDRRCGNPDKQLEEILRFETRSQESQLDATYLPVLDQLWNGLSKRQRKNMLEQFRLIIGSIINLASPLSISSLSALLDVPRADINDKLDLLHSVLSIPPSEDKPIRLLHLSFRDFLLDPDKQNRNDFWVNEKQAHSVIATNCLRVMDCLRQDSCDIKDVGTHQSTISRRRIDDCLASEVQYACQYWVHHTQEAGTYAPDSGIVYRFLTQHFLHWLEALSLLGKVSRSIDFLNVLKSVFKATLLDDGLRFLLVNIECIRSTPLQLYSSLVVFAPQNSKVRALFENEIPGWILLKPKTDGDWTPCLQTLEGVNKAVFSHDSTLVASLGNNEKILVQRVNTSECVQVWNTQFGNESSSSVVLISFSHDGELLLTVSTAGTVRAWRTLPGGDDWPQRPFFSHDSLLLITVHRETIRTWRIDTGECIQKVYVHDLESWDSVSWDLATLSHDARLLACPAKRGGKINIWCAKTWKLRRVLLCHMDERVVTSPLAFSHDSAQLASGSNDGSIRVWSVNTGECMRILNGHLEPIFWVAFSHDSTMILSISTPLDTILRIWHTNSSERVQVLEHHKGQVLGLIFSPDSRLIVTKAIRDTHILVWNTENGESHALRGHQALIRSAVFSPDSALLASASDDAICIWRATTGECIHTLQGHGSSLCFSHDSKLLASGSRDGTIQTWHTDKGQCMHTLQGLPNRRYIGNIARLVFSNDSTLLVSSDCESVLSWRVDTGKFKDVLETGGRWPAIALSHDSQLVAISKKQSGNAIIIRRLNAGKCVHSFPIGDGDIGQLIFSHDSRLLAAMSRDGTARIWHINTGECVQYFHVGTRTTMLSFGRDSRQLITDHGTFMLQGMSPMRRGLLDSVECSIRAQETPYSVGEDRSWVEFNGQKLLWLPVDYRPGCWAVSKSTIVWGCPSGKVFLIRDFWDATIKSSSHKDPHLLKGKLTRDSSFLLP</sequence>
<name>A0A0A1UR74_9HYPO</name>
<protein>
    <submittedName>
        <fullName evidence="5">Phosphorylase, AAA and WD40 domain protein</fullName>
    </submittedName>
</protein>
<dbReference type="PANTHER" id="PTHR46082">
    <property type="entry name" value="ATP/GTP-BINDING PROTEIN-RELATED"/>
    <property type="match status" value="1"/>
</dbReference>
<proteinExistence type="predicted"/>
<dbReference type="InterPro" id="IPR015943">
    <property type="entry name" value="WD40/YVTN_repeat-like_dom_sf"/>
</dbReference>
<dbReference type="InterPro" id="IPR024977">
    <property type="entry name" value="Apc4-like_WD40_dom"/>
</dbReference>
<dbReference type="InterPro" id="IPR035994">
    <property type="entry name" value="Nucleoside_phosphorylase_sf"/>
</dbReference>
<evidence type="ECO:0000256" key="3">
    <source>
        <dbReference type="PROSITE-ProRule" id="PRU00221"/>
    </source>
</evidence>
<dbReference type="PRINTS" id="PR00320">
    <property type="entry name" value="GPROTEINBRPT"/>
</dbReference>
<dbReference type="Pfam" id="PF12894">
    <property type="entry name" value="ANAPC4_WD40"/>
    <property type="match status" value="1"/>
</dbReference>
<dbReference type="InterPro" id="IPR011047">
    <property type="entry name" value="Quinoprotein_ADH-like_sf"/>
</dbReference>
<dbReference type="InterPro" id="IPR027417">
    <property type="entry name" value="P-loop_NTPase"/>
</dbReference>
<dbReference type="PROSITE" id="PS50294">
    <property type="entry name" value="WD_REPEATS_REGION"/>
    <property type="match status" value="2"/>
</dbReference>
<dbReference type="eggNOG" id="KOG0272">
    <property type="taxonomic scope" value="Eukaryota"/>
</dbReference>
<feature type="repeat" description="WD" evidence="3">
    <location>
        <begin position="1145"/>
        <end position="1187"/>
    </location>
</feature>
<dbReference type="SUPFAM" id="SSF53167">
    <property type="entry name" value="Purine and uridine phosphorylases"/>
    <property type="match status" value="1"/>
</dbReference>
<dbReference type="CDD" id="cd00200">
    <property type="entry name" value="WD40"/>
    <property type="match status" value="1"/>
</dbReference>
<dbReference type="InterPro" id="IPR036322">
    <property type="entry name" value="WD40_repeat_dom_sf"/>
</dbReference>
<organism evidence="5 6">
    <name type="scientific">Metarhizium robertsii</name>
    <dbReference type="NCBI Taxonomy" id="568076"/>
    <lineage>
        <taxon>Eukaryota</taxon>
        <taxon>Fungi</taxon>
        <taxon>Dikarya</taxon>
        <taxon>Ascomycota</taxon>
        <taxon>Pezizomycotina</taxon>
        <taxon>Sordariomycetes</taxon>
        <taxon>Hypocreomycetidae</taxon>
        <taxon>Hypocreales</taxon>
        <taxon>Clavicipitaceae</taxon>
        <taxon>Metarhizium</taxon>
    </lineage>
</organism>
<dbReference type="SUPFAM" id="SSF50998">
    <property type="entry name" value="Quinoprotein alcohol dehydrogenase-like"/>
    <property type="match status" value="1"/>
</dbReference>
<feature type="repeat" description="WD" evidence="3">
    <location>
        <begin position="1187"/>
        <end position="1227"/>
    </location>
</feature>
<reference evidence="5 6" key="1">
    <citation type="submission" date="2014-02" db="EMBL/GenBank/DDBJ databases">
        <title>The genome sequence of the entomopathogenic fungus Metarhizium robertsii ARSEF 2575.</title>
        <authorList>
            <person name="Giuliano Garisto Donzelli B."/>
            <person name="Roe B.A."/>
            <person name="Macmil S.L."/>
            <person name="Krasnoff S.B."/>
            <person name="Gibson D.M."/>
        </authorList>
    </citation>
    <scope>NUCLEOTIDE SEQUENCE [LARGE SCALE GENOMIC DNA]</scope>
    <source>
        <strain evidence="5 6">ARSEF 2575</strain>
    </source>
</reference>
<dbReference type="InterPro" id="IPR001680">
    <property type="entry name" value="WD40_rpt"/>
</dbReference>
<dbReference type="GO" id="GO:0003824">
    <property type="term" value="F:catalytic activity"/>
    <property type="evidence" value="ECO:0007669"/>
    <property type="project" value="InterPro"/>
</dbReference>
<feature type="repeat" description="WD" evidence="3">
    <location>
        <begin position="1234"/>
        <end position="1266"/>
    </location>
</feature>
<dbReference type="PROSITE" id="PS50082">
    <property type="entry name" value="WD_REPEATS_2"/>
    <property type="match status" value="5"/>
</dbReference>
<evidence type="ECO:0000256" key="1">
    <source>
        <dbReference type="ARBA" id="ARBA00022574"/>
    </source>
</evidence>
<dbReference type="Pfam" id="PF00400">
    <property type="entry name" value="WD40"/>
    <property type="match status" value="5"/>
</dbReference>
<dbReference type="SUPFAM" id="SSF52540">
    <property type="entry name" value="P-loop containing nucleoside triphosphate hydrolases"/>
    <property type="match status" value="1"/>
</dbReference>
<dbReference type="PANTHER" id="PTHR46082:SF11">
    <property type="entry name" value="AAA+ ATPASE DOMAIN-CONTAINING PROTEIN-RELATED"/>
    <property type="match status" value="1"/>
</dbReference>
<dbReference type="Gene3D" id="3.40.50.1580">
    <property type="entry name" value="Nucleoside phosphorylase domain"/>
    <property type="match status" value="1"/>
</dbReference>
<dbReference type="Gene3D" id="3.40.50.300">
    <property type="entry name" value="P-loop containing nucleotide triphosphate hydrolases"/>
    <property type="match status" value="1"/>
</dbReference>
<dbReference type="GO" id="GO:0009116">
    <property type="term" value="P:nucleoside metabolic process"/>
    <property type="evidence" value="ECO:0007669"/>
    <property type="project" value="InterPro"/>
</dbReference>
<evidence type="ECO:0000313" key="6">
    <source>
        <dbReference type="Proteomes" id="UP000030151"/>
    </source>
</evidence>
<dbReference type="SUPFAM" id="SSF50978">
    <property type="entry name" value="WD40 repeat-like"/>
    <property type="match status" value="1"/>
</dbReference>
<feature type="repeat" description="WD" evidence="3">
    <location>
        <begin position="1069"/>
        <end position="1100"/>
    </location>
</feature>
<keyword evidence="1 3" id="KW-0853">WD repeat</keyword>
<evidence type="ECO:0000256" key="2">
    <source>
        <dbReference type="ARBA" id="ARBA00022737"/>
    </source>
</evidence>
<dbReference type="HOGENOM" id="CLU_000288_6_16_1"/>
<dbReference type="EMBL" id="JELW01000033">
    <property type="protein sequence ID" value="EXU97777.1"/>
    <property type="molecule type" value="Genomic_DNA"/>
</dbReference>
<dbReference type="Pfam" id="PF01048">
    <property type="entry name" value="PNP_UDP_1"/>
    <property type="match status" value="1"/>
</dbReference>
<accession>A0A0A1UR74</accession>
<dbReference type="InterPro" id="IPR056884">
    <property type="entry name" value="NPHP3-like_N"/>
</dbReference>
<evidence type="ECO:0000313" key="5">
    <source>
        <dbReference type="EMBL" id="EXU97777.1"/>
    </source>
</evidence>
<dbReference type="SMART" id="SM00320">
    <property type="entry name" value="WD40"/>
    <property type="match status" value="8"/>
</dbReference>
<dbReference type="InterPro" id="IPR020472">
    <property type="entry name" value="WD40_PAC1"/>
</dbReference>
<dbReference type="OrthoDB" id="4937779at2759"/>
<dbReference type="InterPro" id="IPR000845">
    <property type="entry name" value="Nucleoside_phosphorylase_d"/>
</dbReference>
<keyword evidence="2" id="KW-0677">Repeat</keyword>
<dbReference type="InterPro" id="IPR053137">
    <property type="entry name" value="NLR-like"/>
</dbReference>
<dbReference type="Proteomes" id="UP000030151">
    <property type="component" value="Unassembled WGS sequence"/>
</dbReference>
<dbReference type="InterPro" id="IPR007111">
    <property type="entry name" value="NACHT_NTPase"/>
</dbReference>
<comment type="caution">
    <text evidence="5">The sequence shown here is derived from an EMBL/GenBank/DDBJ whole genome shotgun (WGS) entry which is preliminary data.</text>
</comment>
<feature type="domain" description="NACHT" evidence="4">
    <location>
        <begin position="344"/>
        <end position="494"/>
    </location>
</feature>
<gene>
    <name evidence="5" type="ORF">X797_009162</name>
</gene>
<dbReference type="Gene3D" id="2.130.10.10">
    <property type="entry name" value="YVTN repeat-like/Quinoprotein amine dehydrogenase"/>
    <property type="match status" value="4"/>
</dbReference>